<feature type="transmembrane region" description="Helical" evidence="5">
    <location>
        <begin position="163"/>
        <end position="181"/>
    </location>
</feature>
<comment type="subcellular location">
    <subcellularLocation>
        <location evidence="1">Membrane</location>
        <topology evidence="1">Multi-pass membrane protein</topology>
    </subcellularLocation>
</comment>
<reference evidence="7 8" key="2">
    <citation type="journal article" date="2012" name="Stand. Genomic Sci.">
        <title>Complete Genome Sequence of Clostridium clariflavum DSM 19732.</title>
        <authorList>
            <person name="Izquierdo J.A."/>
            <person name="Goodwin L."/>
            <person name="Davenport K.W."/>
            <person name="Teshima H."/>
            <person name="Bruce D."/>
            <person name="Detter C."/>
            <person name="Tapia R."/>
            <person name="Han S."/>
            <person name="Land M."/>
            <person name="Hauser L."/>
            <person name="Jeffries C.D."/>
            <person name="Han J."/>
            <person name="Pitluck S."/>
            <person name="Nolan M."/>
            <person name="Chen A."/>
            <person name="Huntemann M."/>
            <person name="Mavromatis K."/>
            <person name="Mikhailova N."/>
            <person name="Liolios K."/>
            <person name="Woyke T."/>
            <person name="Lynd L.R."/>
        </authorList>
    </citation>
    <scope>NUCLEOTIDE SEQUENCE [LARGE SCALE GENOMIC DNA]</scope>
    <source>
        <strain evidence="8">DSM 19732 / NBRC 101661 / EBR45</strain>
    </source>
</reference>
<keyword evidence="8" id="KW-1185">Reference proteome</keyword>
<feature type="domain" description="Peptidase S54 rhomboid" evidence="6">
    <location>
        <begin position="51"/>
        <end position="182"/>
    </location>
</feature>
<dbReference type="RefSeq" id="WP_014254325.1">
    <property type="nucleotide sequence ID" value="NC_016627.1"/>
</dbReference>
<gene>
    <name evidence="7" type="ordered locus">Clocl_1030</name>
</gene>
<dbReference type="STRING" id="720554.Clocl_1030"/>
<dbReference type="InterPro" id="IPR022764">
    <property type="entry name" value="Peptidase_S54_rhomboid_dom"/>
</dbReference>
<keyword evidence="2 5" id="KW-0812">Transmembrane</keyword>
<evidence type="ECO:0000256" key="2">
    <source>
        <dbReference type="ARBA" id="ARBA00022692"/>
    </source>
</evidence>
<evidence type="ECO:0000256" key="1">
    <source>
        <dbReference type="ARBA" id="ARBA00004141"/>
    </source>
</evidence>
<dbReference type="Gene3D" id="1.20.1540.10">
    <property type="entry name" value="Rhomboid-like"/>
    <property type="match status" value="1"/>
</dbReference>
<dbReference type="GO" id="GO:0016020">
    <property type="term" value="C:membrane"/>
    <property type="evidence" value="ECO:0007669"/>
    <property type="project" value="UniProtKB-SubCell"/>
</dbReference>
<dbReference type="PANTHER" id="PTHR43066">
    <property type="entry name" value="RHOMBOID-RELATED PROTEIN"/>
    <property type="match status" value="1"/>
</dbReference>
<feature type="transmembrane region" description="Helical" evidence="5">
    <location>
        <begin position="90"/>
        <end position="108"/>
    </location>
</feature>
<dbReference type="Pfam" id="PF01694">
    <property type="entry name" value="Rhomboid"/>
    <property type="match status" value="1"/>
</dbReference>
<reference evidence="8" key="1">
    <citation type="submission" date="2011-12" db="EMBL/GenBank/DDBJ databases">
        <title>Complete sequence of Clostridium clariflavum DSM 19732.</title>
        <authorList>
            <consortium name="US DOE Joint Genome Institute"/>
            <person name="Lucas S."/>
            <person name="Han J."/>
            <person name="Lapidus A."/>
            <person name="Cheng J.-F."/>
            <person name="Goodwin L."/>
            <person name="Pitluck S."/>
            <person name="Peters L."/>
            <person name="Teshima H."/>
            <person name="Detter J.C."/>
            <person name="Han C."/>
            <person name="Tapia R."/>
            <person name="Land M."/>
            <person name="Hauser L."/>
            <person name="Kyrpides N."/>
            <person name="Ivanova N."/>
            <person name="Pagani I."/>
            <person name="Kitzmiller T."/>
            <person name="Lynd L."/>
            <person name="Izquierdo J."/>
            <person name="Woyke T."/>
        </authorList>
    </citation>
    <scope>NUCLEOTIDE SEQUENCE [LARGE SCALE GENOMIC DNA]</scope>
    <source>
        <strain evidence="8">DSM 19732 / NBRC 101661 / EBR45</strain>
    </source>
</reference>
<dbReference type="eggNOG" id="COG0705">
    <property type="taxonomic scope" value="Bacteria"/>
</dbReference>
<evidence type="ECO:0000256" key="5">
    <source>
        <dbReference type="SAM" id="Phobius"/>
    </source>
</evidence>
<dbReference type="GO" id="GO:0004252">
    <property type="term" value="F:serine-type endopeptidase activity"/>
    <property type="evidence" value="ECO:0007669"/>
    <property type="project" value="InterPro"/>
</dbReference>
<dbReference type="HOGENOM" id="CLU_095713_0_0_9"/>
<feature type="transmembrane region" description="Helical" evidence="5">
    <location>
        <begin position="12"/>
        <end position="32"/>
    </location>
</feature>
<evidence type="ECO:0000256" key="3">
    <source>
        <dbReference type="ARBA" id="ARBA00022989"/>
    </source>
</evidence>
<keyword evidence="3 5" id="KW-1133">Transmembrane helix</keyword>
<dbReference type="OrthoDB" id="5419261at2"/>
<evidence type="ECO:0000256" key="4">
    <source>
        <dbReference type="ARBA" id="ARBA00023136"/>
    </source>
</evidence>
<dbReference type="KEGG" id="ccl:Clocl_1030"/>
<dbReference type="SUPFAM" id="SSF144091">
    <property type="entry name" value="Rhomboid-like"/>
    <property type="match status" value="1"/>
</dbReference>
<evidence type="ECO:0000313" key="8">
    <source>
        <dbReference type="Proteomes" id="UP000005435"/>
    </source>
</evidence>
<feature type="transmembrane region" description="Helical" evidence="5">
    <location>
        <begin position="139"/>
        <end position="157"/>
    </location>
</feature>
<dbReference type="AlphaFoldDB" id="G8LXJ6"/>
<dbReference type="EMBL" id="CP003065">
    <property type="protein sequence ID" value="AEV67707.1"/>
    <property type="molecule type" value="Genomic_DNA"/>
</dbReference>
<feature type="transmembrane region" description="Helical" evidence="5">
    <location>
        <begin position="114"/>
        <end position="132"/>
    </location>
</feature>
<evidence type="ECO:0000259" key="6">
    <source>
        <dbReference type="Pfam" id="PF01694"/>
    </source>
</evidence>
<keyword evidence="4 5" id="KW-0472">Membrane</keyword>
<accession>G8LXJ6</accession>
<evidence type="ECO:0000313" key="7">
    <source>
        <dbReference type="EMBL" id="AEV67707.1"/>
    </source>
</evidence>
<protein>
    <submittedName>
        <fullName evidence="7">Putative membrane protein</fullName>
    </submittedName>
</protein>
<dbReference type="InterPro" id="IPR035952">
    <property type="entry name" value="Rhomboid-like_sf"/>
</dbReference>
<organism evidence="7 8">
    <name type="scientific">Acetivibrio clariflavus (strain DSM 19732 / NBRC 101661 / EBR45)</name>
    <name type="common">Clostridium clariflavum</name>
    <dbReference type="NCBI Taxonomy" id="720554"/>
    <lineage>
        <taxon>Bacteria</taxon>
        <taxon>Bacillati</taxon>
        <taxon>Bacillota</taxon>
        <taxon>Clostridia</taxon>
        <taxon>Eubacteriales</taxon>
        <taxon>Oscillospiraceae</taxon>
        <taxon>Acetivibrio</taxon>
    </lineage>
</organism>
<proteinExistence type="predicted"/>
<name>G8LXJ6_ACECE</name>
<sequence length="188" mass="21127" precursor="true">MIKRFHYNSPVILTYTILSFIVLLLGEFTNFYSTRLLFSVYRSSLSDVFFYFRLFGHVLGHADWNHYLNNFLIILIIGPMLEEKYGSKNLLVMMAITAVMTGLLNILLFSSALLGASGIVFMFILLGSFANIRKGKIPITLVLVIIVYLGNEVADALLKQDNVSQLTHIAGGIFGCIFGFTRQRGRSV</sequence>
<dbReference type="Proteomes" id="UP000005435">
    <property type="component" value="Chromosome"/>
</dbReference>